<evidence type="ECO:0000313" key="3">
    <source>
        <dbReference type="Proteomes" id="UP001501265"/>
    </source>
</evidence>
<reference evidence="3" key="1">
    <citation type="journal article" date="2019" name="Int. J. Syst. Evol. Microbiol.">
        <title>The Global Catalogue of Microorganisms (GCM) 10K type strain sequencing project: providing services to taxonomists for standard genome sequencing and annotation.</title>
        <authorList>
            <consortium name="The Broad Institute Genomics Platform"/>
            <consortium name="The Broad Institute Genome Sequencing Center for Infectious Disease"/>
            <person name="Wu L."/>
            <person name="Ma J."/>
        </authorList>
    </citation>
    <scope>NUCLEOTIDE SEQUENCE [LARGE SCALE GENOMIC DNA]</scope>
    <source>
        <strain evidence="3">JCM 18081</strain>
    </source>
</reference>
<sequence length="158" mass="17955">MPGMGPILGADFVAIVGDLSSYRDADRLASYAGLAPVVRDSGRRTGDYQRPKRYDRRLRHLFHMAAQNAMMRPGPSRDYCLRKRGEGLLHTQALLAFARRRIDVLWAVPRDKRLFTPASRPPPSRGRLDFVIEVPFRRCGTGAVVRPDRRERGGITRR</sequence>
<protein>
    <recommendedName>
        <fullName evidence="1">Transposase IS116/IS110/IS902 C-terminal domain-containing protein</fullName>
    </recommendedName>
</protein>
<dbReference type="InterPro" id="IPR047650">
    <property type="entry name" value="Transpos_IS110"/>
</dbReference>
<dbReference type="InterPro" id="IPR003346">
    <property type="entry name" value="Transposase_20"/>
</dbReference>
<dbReference type="Pfam" id="PF02371">
    <property type="entry name" value="Transposase_20"/>
    <property type="match status" value="1"/>
</dbReference>
<gene>
    <name evidence="2" type="ORF">GCM10023220_35450</name>
</gene>
<evidence type="ECO:0000313" key="2">
    <source>
        <dbReference type="EMBL" id="GAA4803180.1"/>
    </source>
</evidence>
<accession>A0ABP9C0H3</accession>
<proteinExistence type="predicted"/>
<evidence type="ECO:0000259" key="1">
    <source>
        <dbReference type="Pfam" id="PF02371"/>
    </source>
</evidence>
<dbReference type="EMBL" id="BAABIG010000033">
    <property type="protein sequence ID" value="GAA4803180.1"/>
    <property type="molecule type" value="Genomic_DNA"/>
</dbReference>
<keyword evidence="3" id="KW-1185">Reference proteome</keyword>
<organism evidence="2 3">
    <name type="scientific">Streptomyces ziwulingensis</name>
    <dbReference type="NCBI Taxonomy" id="1045501"/>
    <lineage>
        <taxon>Bacteria</taxon>
        <taxon>Bacillati</taxon>
        <taxon>Actinomycetota</taxon>
        <taxon>Actinomycetes</taxon>
        <taxon>Kitasatosporales</taxon>
        <taxon>Streptomycetaceae</taxon>
        <taxon>Streptomyces</taxon>
    </lineage>
</organism>
<feature type="domain" description="Transposase IS116/IS110/IS902 C-terminal" evidence="1">
    <location>
        <begin position="1"/>
        <end position="77"/>
    </location>
</feature>
<dbReference type="PANTHER" id="PTHR33055:SF3">
    <property type="entry name" value="PUTATIVE TRANSPOSASE FOR IS117-RELATED"/>
    <property type="match status" value="1"/>
</dbReference>
<name>A0ABP9C0H3_9ACTN</name>
<comment type="caution">
    <text evidence="2">The sequence shown here is derived from an EMBL/GenBank/DDBJ whole genome shotgun (WGS) entry which is preliminary data.</text>
</comment>
<dbReference type="Proteomes" id="UP001501265">
    <property type="component" value="Unassembled WGS sequence"/>
</dbReference>
<dbReference type="PANTHER" id="PTHR33055">
    <property type="entry name" value="TRANSPOSASE FOR INSERTION SEQUENCE ELEMENT IS1111A"/>
    <property type="match status" value="1"/>
</dbReference>